<comment type="caution">
    <text evidence="5">The sequence shown here is derived from an EMBL/GenBank/DDBJ whole genome shotgun (WGS) entry which is preliminary data.</text>
</comment>
<dbReference type="InterPro" id="IPR046335">
    <property type="entry name" value="LacI/GalR-like_sensor"/>
</dbReference>
<gene>
    <name evidence="5" type="ORF">ACFPP7_02145</name>
</gene>
<keyword evidence="6" id="KW-1185">Reference proteome</keyword>
<evidence type="ECO:0000256" key="1">
    <source>
        <dbReference type="ARBA" id="ARBA00023015"/>
    </source>
</evidence>
<dbReference type="PROSITE" id="PS50932">
    <property type="entry name" value="HTH_LACI_2"/>
    <property type="match status" value="1"/>
</dbReference>
<dbReference type="PANTHER" id="PTHR30146">
    <property type="entry name" value="LACI-RELATED TRANSCRIPTIONAL REPRESSOR"/>
    <property type="match status" value="1"/>
</dbReference>
<keyword evidence="2 5" id="KW-0238">DNA-binding</keyword>
<proteinExistence type="predicted"/>
<dbReference type="SUPFAM" id="SSF53822">
    <property type="entry name" value="Periplasmic binding protein-like I"/>
    <property type="match status" value="1"/>
</dbReference>
<dbReference type="Gene3D" id="1.10.260.40">
    <property type="entry name" value="lambda repressor-like DNA-binding domains"/>
    <property type="match status" value="1"/>
</dbReference>
<name>A0ABW0Q4B4_9BURK</name>
<dbReference type="CDD" id="cd01392">
    <property type="entry name" value="HTH_LacI"/>
    <property type="match status" value="1"/>
</dbReference>
<reference evidence="6" key="1">
    <citation type="journal article" date="2019" name="Int. J. Syst. Evol. Microbiol.">
        <title>The Global Catalogue of Microorganisms (GCM) 10K type strain sequencing project: providing services to taxonomists for standard genome sequencing and annotation.</title>
        <authorList>
            <consortium name="The Broad Institute Genomics Platform"/>
            <consortium name="The Broad Institute Genome Sequencing Center for Infectious Disease"/>
            <person name="Wu L."/>
            <person name="Ma J."/>
        </authorList>
    </citation>
    <scope>NUCLEOTIDE SEQUENCE [LARGE SCALE GENOMIC DNA]</scope>
    <source>
        <strain evidence="6">CGMCC 4.7277</strain>
    </source>
</reference>
<dbReference type="InterPro" id="IPR010982">
    <property type="entry name" value="Lambda_DNA-bd_dom_sf"/>
</dbReference>
<dbReference type="Proteomes" id="UP001596084">
    <property type="component" value="Unassembled WGS sequence"/>
</dbReference>
<dbReference type="SMART" id="SM00354">
    <property type="entry name" value="HTH_LACI"/>
    <property type="match status" value="1"/>
</dbReference>
<dbReference type="GO" id="GO:0003677">
    <property type="term" value="F:DNA binding"/>
    <property type="evidence" value="ECO:0007669"/>
    <property type="project" value="UniProtKB-KW"/>
</dbReference>
<dbReference type="InterPro" id="IPR000843">
    <property type="entry name" value="HTH_LacI"/>
</dbReference>
<dbReference type="InterPro" id="IPR028082">
    <property type="entry name" value="Peripla_BP_I"/>
</dbReference>
<dbReference type="PROSITE" id="PS00356">
    <property type="entry name" value="HTH_LACI_1"/>
    <property type="match status" value="1"/>
</dbReference>
<evidence type="ECO:0000313" key="5">
    <source>
        <dbReference type="EMBL" id="MFC5519719.1"/>
    </source>
</evidence>
<evidence type="ECO:0000313" key="6">
    <source>
        <dbReference type="Proteomes" id="UP001596084"/>
    </source>
</evidence>
<evidence type="ECO:0000259" key="4">
    <source>
        <dbReference type="PROSITE" id="PS50932"/>
    </source>
</evidence>
<dbReference type="Gene3D" id="3.40.50.2300">
    <property type="match status" value="2"/>
</dbReference>
<evidence type="ECO:0000256" key="3">
    <source>
        <dbReference type="ARBA" id="ARBA00023163"/>
    </source>
</evidence>
<sequence length="348" mass="37835">MSKIRDVASRAGVSTSTVSNVLNGRSDRMAKETLARVEAAIAELKYRPNSTARQLKTGYTPLIGLLVPSMANPMYGFIAREIETLAQERYGFRIMIGNTYRDRDKETRFFDDLLAHGVRGVIIISSLVDEQHVEAAAARGLVVVSYDRRATPGVKSIIDHVTVDSFESARLATQHLIAHGHTRLAFVTPVGRTMSRNEKISGFLAAAKNAGLEGSAQVIEGIPVDEYGDSMMSELGRMQASLLAKSPLRPTGVVGVNDLMAFGLMAGFRDAGLSVPEDVSVIGIDNVFLSTLMHPAMTSVRLPVPEMAQVMVERVMARLADPALPTAEFIFQPSLMERDSVTTCKPKK</sequence>
<dbReference type="Pfam" id="PF00356">
    <property type="entry name" value="LacI"/>
    <property type="match status" value="1"/>
</dbReference>
<keyword evidence="1" id="KW-0805">Transcription regulation</keyword>
<protein>
    <submittedName>
        <fullName evidence="5">LacI family DNA-binding transcriptional regulator</fullName>
    </submittedName>
</protein>
<evidence type="ECO:0000256" key="2">
    <source>
        <dbReference type="ARBA" id="ARBA00023125"/>
    </source>
</evidence>
<keyword evidence="3" id="KW-0804">Transcription</keyword>
<dbReference type="Pfam" id="PF13377">
    <property type="entry name" value="Peripla_BP_3"/>
    <property type="match status" value="1"/>
</dbReference>
<feature type="domain" description="HTH lacI-type" evidence="4">
    <location>
        <begin position="2"/>
        <end position="57"/>
    </location>
</feature>
<organism evidence="5 6">
    <name type="scientific">Polaromonas jejuensis</name>
    <dbReference type="NCBI Taxonomy" id="457502"/>
    <lineage>
        <taxon>Bacteria</taxon>
        <taxon>Pseudomonadati</taxon>
        <taxon>Pseudomonadota</taxon>
        <taxon>Betaproteobacteria</taxon>
        <taxon>Burkholderiales</taxon>
        <taxon>Comamonadaceae</taxon>
        <taxon>Polaromonas</taxon>
    </lineage>
</organism>
<dbReference type="PANTHER" id="PTHR30146:SF147">
    <property type="entry name" value="HTH-TYPE TRANSCRIPTIONAL REGULATOR DEGA"/>
    <property type="match status" value="1"/>
</dbReference>
<dbReference type="RefSeq" id="WP_068835855.1">
    <property type="nucleotide sequence ID" value="NZ_JBHSMX010000004.1"/>
</dbReference>
<accession>A0ABW0Q4B4</accession>
<dbReference type="SUPFAM" id="SSF47413">
    <property type="entry name" value="lambda repressor-like DNA-binding domains"/>
    <property type="match status" value="1"/>
</dbReference>
<dbReference type="EMBL" id="JBHSMX010000004">
    <property type="protein sequence ID" value="MFC5519719.1"/>
    <property type="molecule type" value="Genomic_DNA"/>
</dbReference>